<accession>A0A9P9ABW5</accession>
<evidence type="ECO:0000313" key="3">
    <source>
        <dbReference type="Proteomes" id="UP000770015"/>
    </source>
</evidence>
<dbReference type="InterPro" id="IPR036047">
    <property type="entry name" value="F-box-like_dom_sf"/>
</dbReference>
<organism evidence="2 3">
    <name type="scientific">Plectosphaerella plurivora</name>
    <dbReference type="NCBI Taxonomy" id="936078"/>
    <lineage>
        <taxon>Eukaryota</taxon>
        <taxon>Fungi</taxon>
        <taxon>Dikarya</taxon>
        <taxon>Ascomycota</taxon>
        <taxon>Pezizomycotina</taxon>
        <taxon>Sordariomycetes</taxon>
        <taxon>Hypocreomycetidae</taxon>
        <taxon>Glomerellales</taxon>
        <taxon>Plectosphaerellaceae</taxon>
        <taxon>Plectosphaerella</taxon>
    </lineage>
</organism>
<keyword evidence="1" id="KW-0040">ANK repeat</keyword>
<dbReference type="EMBL" id="JAGSXJ010000003">
    <property type="protein sequence ID" value="KAH6693861.1"/>
    <property type="molecule type" value="Genomic_DNA"/>
</dbReference>
<dbReference type="OrthoDB" id="4772757at2759"/>
<protein>
    <submittedName>
        <fullName evidence="2">Uncharacterized protein</fullName>
    </submittedName>
</protein>
<evidence type="ECO:0000256" key="1">
    <source>
        <dbReference type="PROSITE-ProRule" id="PRU00023"/>
    </source>
</evidence>
<dbReference type="PROSITE" id="PS50088">
    <property type="entry name" value="ANK_REPEAT"/>
    <property type="match status" value="1"/>
</dbReference>
<dbReference type="SMART" id="SM00248">
    <property type="entry name" value="ANK"/>
    <property type="match status" value="3"/>
</dbReference>
<dbReference type="SUPFAM" id="SSF81383">
    <property type="entry name" value="F-box domain"/>
    <property type="match status" value="1"/>
</dbReference>
<sequence>MSLPTTPNSSEKSTMELLSAELHLLICEHLPTESIVSFSLTSRRLYVLCLPSAFVNHEEARKKALIWASEHGVLITARRPLDAGAPVNEACDALPWVWPIAREFNWAAKDCRSREPMKDVLFRLTRTPLCLAIMGGHVNIFDLLLDHGATQEQGLQMELKIQHNGLYQDDADWSGECSPFRLVRHAKMYRALVAAGFQDPQLDDATLVLQQGRRGLCFSNLSWLILRDAEMEVLRSSIENGHATLVVEDSEEPSEIPPLVLACQYGYFEATNLIADMSVELADSDEEPVFLEALTGPSSGYNSALWYGLLSSETGLWDPSKTAQLNQFIHRCVELGLDLNEATTEWNSEPGIREAPLMHLAMLPHVDVSVSKSLLELGADPIGLARVNLDQFWRFAYGVWPHSDIDRPRLSYFKETFPLQGLLGTLDNQEFSSIPFPRTIWTRLSREITSHFEVNQREKLALLTEWALLHEEESYVVNVFKYYTNPDIYNLVLLKELSKLDDLTDPYYRNIVEACLLVDHDWYLPLDGTLDALATAVELCAAHGLDFTELTLSATSEGWINRQLEMGHKAKPMRDSWCECPEGADVDGRWVDMSLENYRKWAKFTNDWPTMCDDILMNAWGLFRREIRETREINEERIRVACRELDKKLDRCQS</sequence>
<dbReference type="Proteomes" id="UP000770015">
    <property type="component" value="Unassembled WGS sequence"/>
</dbReference>
<reference evidence="2" key="1">
    <citation type="journal article" date="2021" name="Nat. Commun.">
        <title>Genetic determinants of endophytism in the Arabidopsis root mycobiome.</title>
        <authorList>
            <person name="Mesny F."/>
            <person name="Miyauchi S."/>
            <person name="Thiergart T."/>
            <person name="Pickel B."/>
            <person name="Atanasova L."/>
            <person name="Karlsson M."/>
            <person name="Huettel B."/>
            <person name="Barry K.W."/>
            <person name="Haridas S."/>
            <person name="Chen C."/>
            <person name="Bauer D."/>
            <person name="Andreopoulos W."/>
            <person name="Pangilinan J."/>
            <person name="LaButti K."/>
            <person name="Riley R."/>
            <person name="Lipzen A."/>
            <person name="Clum A."/>
            <person name="Drula E."/>
            <person name="Henrissat B."/>
            <person name="Kohler A."/>
            <person name="Grigoriev I.V."/>
            <person name="Martin F.M."/>
            <person name="Hacquard S."/>
        </authorList>
    </citation>
    <scope>NUCLEOTIDE SEQUENCE</scope>
    <source>
        <strain evidence="2">MPI-SDFR-AT-0117</strain>
    </source>
</reference>
<gene>
    <name evidence="2" type="ORF">F5X68DRAFT_228268</name>
</gene>
<comment type="caution">
    <text evidence="2">The sequence shown here is derived from an EMBL/GenBank/DDBJ whole genome shotgun (WGS) entry which is preliminary data.</text>
</comment>
<name>A0A9P9ABW5_9PEZI</name>
<keyword evidence="3" id="KW-1185">Reference proteome</keyword>
<dbReference type="AlphaFoldDB" id="A0A9P9ABW5"/>
<dbReference type="Gene3D" id="1.25.40.20">
    <property type="entry name" value="Ankyrin repeat-containing domain"/>
    <property type="match status" value="1"/>
</dbReference>
<dbReference type="InterPro" id="IPR002110">
    <property type="entry name" value="Ankyrin_rpt"/>
</dbReference>
<dbReference type="CDD" id="cd09917">
    <property type="entry name" value="F-box_SF"/>
    <property type="match status" value="1"/>
</dbReference>
<proteinExistence type="predicted"/>
<dbReference type="Pfam" id="PF00023">
    <property type="entry name" value="Ank"/>
    <property type="match status" value="1"/>
</dbReference>
<evidence type="ECO:0000313" key="2">
    <source>
        <dbReference type="EMBL" id="KAH6693861.1"/>
    </source>
</evidence>
<dbReference type="SUPFAM" id="SSF48403">
    <property type="entry name" value="Ankyrin repeat"/>
    <property type="match status" value="1"/>
</dbReference>
<dbReference type="InterPro" id="IPR036770">
    <property type="entry name" value="Ankyrin_rpt-contain_sf"/>
</dbReference>
<feature type="repeat" description="ANK" evidence="1">
    <location>
        <begin position="124"/>
        <end position="149"/>
    </location>
</feature>
<dbReference type="PROSITE" id="PS50297">
    <property type="entry name" value="ANK_REP_REGION"/>
    <property type="match status" value="1"/>
</dbReference>